<dbReference type="Gene3D" id="3.40.1810.10">
    <property type="entry name" value="Transcription factor, MADS-box"/>
    <property type="match status" value="1"/>
</dbReference>
<reference evidence="7" key="1">
    <citation type="submission" date="2022-04" db="EMBL/GenBank/DDBJ databases">
        <title>A functionally conserved STORR gene fusion in Papaver species that diverged 16.8 million years ago.</title>
        <authorList>
            <person name="Catania T."/>
        </authorList>
    </citation>
    <scope>NUCLEOTIDE SEQUENCE</scope>
    <source>
        <strain evidence="7">S-188037</strain>
    </source>
</reference>
<evidence type="ECO:0000313" key="7">
    <source>
        <dbReference type="EMBL" id="KAI3863057.1"/>
    </source>
</evidence>
<proteinExistence type="predicted"/>
<comment type="caution">
    <text evidence="7">The sequence shown here is derived from an EMBL/GenBank/DDBJ whole genome shotgun (WGS) entry which is preliminary data.</text>
</comment>
<gene>
    <name evidence="7" type="ORF">MKW98_015515</name>
</gene>
<dbReference type="Proteomes" id="UP001202328">
    <property type="component" value="Unassembled WGS sequence"/>
</dbReference>
<dbReference type="PROSITE" id="PS50066">
    <property type="entry name" value="MADS_BOX_2"/>
    <property type="match status" value="1"/>
</dbReference>
<dbReference type="AlphaFoldDB" id="A0AAD4S4D4"/>
<dbReference type="InterPro" id="IPR036879">
    <property type="entry name" value="TF_MADSbox_sf"/>
</dbReference>
<keyword evidence="4" id="KW-0804">Transcription</keyword>
<dbReference type="EMBL" id="JAJJMB010014053">
    <property type="protein sequence ID" value="KAI3863057.1"/>
    <property type="molecule type" value="Genomic_DNA"/>
</dbReference>
<keyword evidence="8" id="KW-1185">Reference proteome</keyword>
<dbReference type="GO" id="GO:0005634">
    <property type="term" value="C:nucleus"/>
    <property type="evidence" value="ECO:0007669"/>
    <property type="project" value="UniProtKB-SubCell"/>
</dbReference>
<evidence type="ECO:0000256" key="1">
    <source>
        <dbReference type="ARBA" id="ARBA00004123"/>
    </source>
</evidence>
<keyword evidence="3" id="KW-0238">DNA-binding</keyword>
<dbReference type="GO" id="GO:0046983">
    <property type="term" value="F:protein dimerization activity"/>
    <property type="evidence" value="ECO:0007669"/>
    <property type="project" value="InterPro"/>
</dbReference>
<dbReference type="PANTHER" id="PTHR48019">
    <property type="entry name" value="SERUM RESPONSE FACTOR HOMOLOG"/>
    <property type="match status" value="1"/>
</dbReference>
<keyword evidence="5" id="KW-0539">Nucleus</keyword>
<name>A0AAD4S4D4_9MAGN</name>
<dbReference type="GO" id="GO:0003677">
    <property type="term" value="F:DNA binding"/>
    <property type="evidence" value="ECO:0007669"/>
    <property type="project" value="UniProtKB-KW"/>
</dbReference>
<evidence type="ECO:0000256" key="3">
    <source>
        <dbReference type="ARBA" id="ARBA00023125"/>
    </source>
</evidence>
<accession>A0AAD4S4D4</accession>
<feature type="domain" description="MADS-box" evidence="6">
    <location>
        <begin position="1"/>
        <end position="61"/>
    </location>
</feature>
<evidence type="ECO:0000313" key="8">
    <source>
        <dbReference type="Proteomes" id="UP001202328"/>
    </source>
</evidence>
<dbReference type="InterPro" id="IPR050142">
    <property type="entry name" value="MADS-box/MEF2_TF"/>
</dbReference>
<evidence type="ECO:0000256" key="2">
    <source>
        <dbReference type="ARBA" id="ARBA00023015"/>
    </source>
</evidence>
<dbReference type="SUPFAM" id="SSF55455">
    <property type="entry name" value="SRF-like"/>
    <property type="match status" value="1"/>
</dbReference>
<organism evidence="7 8">
    <name type="scientific">Papaver atlanticum</name>
    <dbReference type="NCBI Taxonomy" id="357466"/>
    <lineage>
        <taxon>Eukaryota</taxon>
        <taxon>Viridiplantae</taxon>
        <taxon>Streptophyta</taxon>
        <taxon>Embryophyta</taxon>
        <taxon>Tracheophyta</taxon>
        <taxon>Spermatophyta</taxon>
        <taxon>Magnoliopsida</taxon>
        <taxon>Ranunculales</taxon>
        <taxon>Papaveraceae</taxon>
        <taxon>Papaveroideae</taxon>
        <taxon>Papaver</taxon>
    </lineage>
</organism>
<dbReference type="Pfam" id="PF00319">
    <property type="entry name" value="SRF-TF"/>
    <property type="match status" value="1"/>
</dbReference>
<sequence>MGRAKLEIKKIKEHGPRQGVYTNRKSGVVKKADELSILCNIDVALTMFSPAGRPTTFASNGRSEEIYLRYFRSPETRRGHVLDASPIVGRLKYLKRERELMETISRRELNIAFYQALKEEINIINEKVKDTSDKLRIYVPVVEDTRSIMVAEFYERILAYSLLRLEVQWDELTSEWVNNVPQHSAESIKIPVEDMENMETMLVDSADSEQIK</sequence>
<dbReference type="SMART" id="SM00432">
    <property type="entry name" value="MADS"/>
    <property type="match status" value="1"/>
</dbReference>
<evidence type="ECO:0000259" key="6">
    <source>
        <dbReference type="PROSITE" id="PS50066"/>
    </source>
</evidence>
<protein>
    <recommendedName>
        <fullName evidence="6">MADS-box domain-containing protein</fullName>
    </recommendedName>
</protein>
<evidence type="ECO:0000256" key="4">
    <source>
        <dbReference type="ARBA" id="ARBA00023163"/>
    </source>
</evidence>
<keyword evidence="2" id="KW-0805">Transcription regulation</keyword>
<evidence type="ECO:0000256" key="5">
    <source>
        <dbReference type="ARBA" id="ARBA00023242"/>
    </source>
</evidence>
<comment type="subcellular location">
    <subcellularLocation>
        <location evidence="1">Nucleus</location>
    </subcellularLocation>
</comment>
<dbReference type="InterPro" id="IPR002100">
    <property type="entry name" value="TF_MADSbox"/>
</dbReference>
<dbReference type="PRINTS" id="PR00404">
    <property type="entry name" value="MADSDOMAIN"/>
</dbReference>